<dbReference type="Pfam" id="PF04099">
    <property type="entry name" value="Sybindin"/>
    <property type="match status" value="1"/>
</dbReference>
<dbReference type="PANTHER" id="PTHR23249:SF15">
    <property type="entry name" value="TRAFFICKING PROTEIN PARTICLE COMPLEX SUBUNIT 4"/>
    <property type="match status" value="1"/>
</dbReference>
<keyword evidence="5 7" id="KW-0333">Golgi apparatus</keyword>
<evidence type="ECO:0000313" key="8">
    <source>
        <dbReference type="EMBL" id="NDV38879.1"/>
    </source>
</evidence>
<dbReference type="Gene3D" id="3.30.450.70">
    <property type="match status" value="1"/>
</dbReference>
<evidence type="ECO:0000256" key="6">
    <source>
        <dbReference type="ARBA" id="ARBA00038179"/>
    </source>
</evidence>
<dbReference type="PANTHER" id="PTHR23249">
    <property type="entry name" value="TRAFFICKING PROTEIN PARTICLE COMPLEX SUBUNIT"/>
    <property type="match status" value="1"/>
</dbReference>
<keyword evidence="3 7" id="KW-0256">Endoplasmic reticulum</keyword>
<dbReference type="InterPro" id="IPR011012">
    <property type="entry name" value="Longin-like_dom_sf"/>
</dbReference>
<accession>A0A6B2LNV9</accession>
<dbReference type="GO" id="GO:0005783">
    <property type="term" value="C:endoplasmic reticulum"/>
    <property type="evidence" value="ECO:0007669"/>
    <property type="project" value="UniProtKB-SubCell"/>
</dbReference>
<evidence type="ECO:0000256" key="1">
    <source>
        <dbReference type="ARBA" id="ARBA00004555"/>
    </source>
</evidence>
<proteinExistence type="inferred from homology"/>
<evidence type="ECO:0000256" key="7">
    <source>
        <dbReference type="RuleBase" id="RU366065"/>
    </source>
</evidence>
<comment type="subunit">
    <text evidence="7">Part of the multisubunit transport protein particle (TRAPP) complex.</text>
</comment>
<dbReference type="SUPFAM" id="SSF64356">
    <property type="entry name" value="SNARE-like"/>
    <property type="match status" value="1"/>
</dbReference>
<keyword evidence="2 7" id="KW-0813">Transport</keyword>
<comment type="similarity">
    <text evidence="6">Belongs to the TRAPP small subunits family. TRAPPC4 subfamily.</text>
</comment>
<dbReference type="EMBL" id="GIBP01009910">
    <property type="protein sequence ID" value="NDV38879.1"/>
    <property type="molecule type" value="Transcribed_RNA"/>
</dbReference>
<organism evidence="8">
    <name type="scientific">Arcella intermedia</name>
    <dbReference type="NCBI Taxonomy" id="1963864"/>
    <lineage>
        <taxon>Eukaryota</taxon>
        <taxon>Amoebozoa</taxon>
        <taxon>Tubulinea</taxon>
        <taxon>Elardia</taxon>
        <taxon>Arcellinida</taxon>
        <taxon>Sphaerothecina</taxon>
        <taxon>Arcellidae</taxon>
        <taxon>Arcella</taxon>
    </lineage>
</organism>
<evidence type="ECO:0000256" key="3">
    <source>
        <dbReference type="ARBA" id="ARBA00022824"/>
    </source>
</evidence>
<sequence length="121" mass="13577">MTSNNHLQIAGVFHSMYAITSQLSPTKETSSGMRSLEADTMRIRCYQSVTGTKFIVIAAPAQDEGGLDSFLSTVYQLYSDFVLKNPFYDLEQPIHNCHKFQVQLEILVATLFPAHATFINK</sequence>
<dbReference type="SMART" id="SM01399">
    <property type="entry name" value="Sybindin"/>
    <property type="match status" value="1"/>
</dbReference>
<dbReference type="GO" id="GO:0030008">
    <property type="term" value="C:TRAPP complex"/>
    <property type="evidence" value="ECO:0007669"/>
    <property type="project" value="UniProtKB-UniRule"/>
</dbReference>
<name>A0A6B2LNV9_9EUKA</name>
<evidence type="ECO:0000256" key="2">
    <source>
        <dbReference type="ARBA" id="ARBA00022448"/>
    </source>
</evidence>
<evidence type="ECO:0000256" key="5">
    <source>
        <dbReference type="ARBA" id="ARBA00023034"/>
    </source>
</evidence>
<reference evidence="8" key="1">
    <citation type="journal article" date="2020" name="J. Eukaryot. Microbiol.">
        <title>De novo Sequencing, Assembly and Annotation of the Transcriptome for the Free-Living Testate Amoeba Arcella intermedia.</title>
        <authorList>
            <person name="Ribeiro G.M."/>
            <person name="Porfirio-Sousa A.L."/>
            <person name="Maurer-Alcala X.X."/>
            <person name="Katz L.A."/>
            <person name="Lahr D.J.G."/>
        </authorList>
    </citation>
    <scope>NUCLEOTIDE SEQUENCE</scope>
</reference>
<keyword evidence="4 7" id="KW-0931">ER-Golgi transport</keyword>
<comment type="subcellular location">
    <subcellularLocation>
        <location evidence="7">Endoplasmic reticulum</location>
    </subcellularLocation>
    <subcellularLocation>
        <location evidence="7">Golgi apparatus</location>
        <location evidence="7">cis-Golgi network</location>
    </subcellularLocation>
    <subcellularLocation>
        <location evidence="1">Golgi apparatus</location>
    </subcellularLocation>
</comment>
<protein>
    <recommendedName>
        <fullName evidence="7">Trafficking protein particle complex subunit</fullName>
    </recommendedName>
</protein>
<dbReference type="GO" id="GO:0006888">
    <property type="term" value="P:endoplasmic reticulum to Golgi vesicle-mediated transport"/>
    <property type="evidence" value="ECO:0007669"/>
    <property type="project" value="UniProtKB-UniRule"/>
</dbReference>
<dbReference type="InterPro" id="IPR007233">
    <property type="entry name" value="TRAPPC"/>
</dbReference>
<evidence type="ECO:0000256" key="4">
    <source>
        <dbReference type="ARBA" id="ARBA00022892"/>
    </source>
</evidence>
<dbReference type="GO" id="GO:0005794">
    <property type="term" value="C:Golgi apparatus"/>
    <property type="evidence" value="ECO:0007669"/>
    <property type="project" value="UniProtKB-SubCell"/>
</dbReference>
<dbReference type="AlphaFoldDB" id="A0A6B2LNV9"/>